<dbReference type="Proteomes" id="UP000651112">
    <property type="component" value="Unassembled WGS sequence"/>
</dbReference>
<organism evidence="3 4">
    <name type="scientific">Sphingobacterium chuzhouense</name>
    <dbReference type="NCBI Taxonomy" id="1742264"/>
    <lineage>
        <taxon>Bacteria</taxon>
        <taxon>Pseudomonadati</taxon>
        <taxon>Bacteroidota</taxon>
        <taxon>Sphingobacteriia</taxon>
        <taxon>Sphingobacteriales</taxon>
        <taxon>Sphingobacteriaceae</taxon>
        <taxon>Sphingobacterium</taxon>
    </lineage>
</organism>
<accession>A0ABR7XXM7</accession>
<dbReference type="PANTHER" id="PTHR34136:SF1">
    <property type="entry name" value="UDP-N-ACETYL-D-MANNOSAMINURONIC ACID TRANSFERASE"/>
    <property type="match status" value="1"/>
</dbReference>
<keyword evidence="4" id="KW-1185">Reference proteome</keyword>
<reference evidence="3 4" key="1">
    <citation type="submission" date="2020-08" db="EMBL/GenBank/DDBJ databases">
        <title>Sphingobacterium sp. DN00404 isolated from aquaculture water.</title>
        <authorList>
            <person name="Zhang M."/>
        </authorList>
    </citation>
    <scope>NUCLEOTIDE SEQUENCE [LARGE SCALE GENOMIC DNA]</scope>
    <source>
        <strain evidence="3 4">KCTC 42746</strain>
    </source>
</reference>
<keyword evidence="2" id="KW-0808">Transferase</keyword>
<dbReference type="NCBIfam" id="TIGR00696">
    <property type="entry name" value="wecG_tagA_cpsF"/>
    <property type="match status" value="1"/>
</dbReference>
<evidence type="ECO:0000256" key="2">
    <source>
        <dbReference type="ARBA" id="ARBA00022679"/>
    </source>
</evidence>
<proteinExistence type="predicted"/>
<name>A0ABR7XXM7_9SPHI</name>
<dbReference type="InterPro" id="IPR004629">
    <property type="entry name" value="WecG_TagA_CpsF"/>
</dbReference>
<protein>
    <submittedName>
        <fullName evidence="3">WecB/TagA/CpsF family glycosyltransferase</fullName>
    </submittedName>
</protein>
<dbReference type="PANTHER" id="PTHR34136">
    <property type="match status" value="1"/>
</dbReference>
<dbReference type="CDD" id="cd06533">
    <property type="entry name" value="Glyco_transf_WecG_TagA"/>
    <property type="match status" value="1"/>
</dbReference>
<comment type="caution">
    <text evidence="3">The sequence shown here is derived from an EMBL/GenBank/DDBJ whole genome shotgun (WGS) entry which is preliminary data.</text>
</comment>
<gene>
    <name evidence="3" type="ORF">H8B21_19715</name>
</gene>
<dbReference type="Pfam" id="PF03808">
    <property type="entry name" value="Glyco_tran_WecG"/>
    <property type="match status" value="1"/>
</dbReference>
<evidence type="ECO:0000313" key="3">
    <source>
        <dbReference type="EMBL" id="MBD1423796.1"/>
    </source>
</evidence>
<keyword evidence="1" id="KW-0328">Glycosyltransferase</keyword>
<evidence type="ECO:0000313" key="4">
    <source>
        <dbReference type="Proteomes" id="UP000651112"/>
    </source>
</evidence>
<dbReference type="EMBL" id="JACNYL010000006">
    <property type="protein sequence ID" value="MBD1423796.1"/>
    <property type="molecule type" value="Genomic_DNA"/>
</dbReference>
<sequence length="250" mass="28555">MTPTEIPTIELMNCPVHVLTMEQTIAEIERNIKQGRQIHHVVVNAAKLVNMQTNKDLYDSVVNCDIINADGQSVVWASRWLKKPLPERVAGADLMVNLMDLAGQKGYKAYFFGAKEEVVQKVVDIYTQKFGEQVIAGYRNGYYTVAEEDTIAQDIAESGADFLFVAITSPKKEIFLNKYKDIIKTPFIMGVGGTFDVVSGKTKRAPLWMQRNGLEWLYRVYQEPGRMWKRYAVTNTKFIGLLFREKFLKK</sequence>
<evidence type="ECO:0000256" key="1">
    <source>
        <dbReference type="ARBA" id="ARBA00022676"/>
    </source>
</evidence>
<dbReference type="RefSeq" id="WP_190315570.1">
    <property type="nucleotide sequence ID" value="NZ_JACNYL010000006.1"/>
</dbReference>